<dbReference type="PRINTS" id="PR00080">
    <property type="entry name" value="SDRFAMILY"/>
</dbReference>
<accession>A0ABT3A9V3</accession>
<dbReference type="GO" id="GO:0004316">
    <property type="term" value="F:3-oxoacyl-[acyl-carrier-protein] reductase (NADPH) activity"/>
    <property type="evidence" value="ECO:0007669"/>
    <property type="project" value="UniProtKB-EC"/>
</dbReference>
<evidence type="ECO:0000256" key="1">
    <source>
        <dbReference type="ARBA" id="ARBA00006484"/>
    </source>
</evidence>
<proteinExistence type="inferred from homology"/>
<sequence>MLNEQYFLVTGASGGIGQAVCRALVATGATVFMGGRNEQILELLATELGDNAIPFCYDVTNQEEVKAAFQHIQQHVGQLSGLVNCAGIMVDAGLAMTRMTDVDALLDVNVKSTFLHCQLASRLMARQKRGNIINLCSVVGEKGSVGQSAYAMSKAAITGLTRALSKELGPVGIRVNGVAPGFIDTQMTAHYDDSKKAALMDTISLGRLGQPDDVADAIVALLSDQLRYVTGQILHVDGGMQV</sequence>
<dbReference type="InterPro" id="IPR002347">
    <property type="entry name" value="SDR_fam"/>
</dbReference>
<dbReference type="InterPro" id="IPR036291">
    <property type="entry name" value="NAD(P)-bd_dom_sf"/>
</dbReference>
<dbReference type="SMART" id="SM00822">
    <property type="entry name" value="PKS_KR"/>
    <property type="match status" value="1"/>
</dbReference>
<protein>
    <submittedName>
        <fullName evidence="4">3-oxoacyl-ACP reductase FabG</fullName>
        <ecNumber evidence="4">1.1.1.100</ecNumber>
    </submittedName>
</protein>
<dbReference type="PANTHER" id="PTHR42760">
    <property type="entry name" value="SHORT-CHAIN DEHYDROGENASES/REDUCTASES FAMILY MEMBER"/>
    <property type="match status" value="1"/>
</dbReference>
<organism evidence="4 5">
    <name type="scientific">Fluctibacter corallii</name>
    <dbReference type="NCBI Taxonomy" id="2984329"/>
    <lineage>
        <taxon>Bacteria</taxon>
        <taxon>Pseudomonadati</taxon>
        <taxon>Pseudomonadota</taxon>
        <taxon>Gammaproteobacteria</taxon>
        <taxon>Alteromonadales</taxon>
        <taxon>Alteromonadaceae</taxon>
        <taxon>Fluctibacter</taxon>
    </lineage>
</organism>
<dbReference type="PROSITE" id="PS00061">
    <property type="entry name" value="ADH_SHORT"/>
    <property type="match status" value="1"/>
</dbReference>
<reference evidence="4 5" key="1">
    <citation type="submission" date="2022-10" db="EMBL/GenBank/DDBJ databases">
        <title>Aestuariibacter sp. AA17 isolated from Montipora capitata coral fragment.</title>
        <authorList>
            <person name="Emsley S.A."/>
            <person name="Pfannmuller K.M."/>
            <person name="Loughran R.M."/>
            <person name="Shlafstein M."/>
            <person name="Papke E."/>
            <person name="Saw J.H."/>
            <person name="Ushijima B."/>
            <person name="Videau P."/>
        </authorList>
    </citation>
    <scope>NUCLEOTIDE SEQUENCE [LARGE SCALE GENOMIC DNA]</scope>
    <source>
        <strain evidence="4 5">AA17</strain>
    </source>
</reference>
<dbReference type="SUPFAM" id="SSF51735">
    <property type="entry name" value="NAD(P)-binding Rossmann-fold domains"/>
    <property type="match status" value="1"/>
</dbReference>
<comment type="caution">
    <text evidence="4">The sequence shown here is derived from an EMBL/GenBank/DDBJ whole genome shotgun (WGS) entry which is preliminary data.</text>
</comment>
<evidence type="ECO:0000313" key="4">
    <source>
        <dbReference type="EMBL" id="MCV2885456.1"/>
    </source>
</evidence>
<keyword evidence="2 4" id="KW-0560">Oxidoreductase</keyword>
<dbReference type="Proteomes" id="UP001652504">
    <property type="component" value="Unassembled WGS sequence"/>
</dbReference>
<dbReference type="InterPro" id="IPR020904">
    <property type="entry name" value="Sc_DH/Rdtase_CS"/>
</dbReference>
<dbReference type="PRINTS" id="PR00081">
    <property type="entry name" value="GDHRDH"/>
</dbReference>
<evidence type="ECO:0000259" key="3">
    <source>
        <dbReference type="SMART" id="SM00822"/>
    </source>
</evidence>
<dbReference type="PANTHER" id="PTHR42760:SF83">
    <property type="entry name" value="(3R)-3-HYDROXYACYL-COA DEHYDROGENASE"/>
    <property type="match status" value="1"/>
</dbReference>
<feature type="domain" description="Ketoreductase" evidence="3">
    <location>
        <begin position="5"/>
        <end position="214"/>
    </location>
</feature>
<dbReference type="EC" id="1.1.1.100" evidence="4"/>
<dbReference type="Pfam" id="PF13561">
    <property type="entry name" value="adh_short_C2"/>
    <property type="match status" value="1"/>
</dbReference>
<evidence type="ECO:0000256" key="2">
    <source>
        <dbReference type="ARBA" id="ARBA00023002"/>
    </source>
</evidence>
<dbReference type="Gene3D" id="3.40.50.720">
    <property type="entry name" value="NAD(P)-binding Rossmann-like Domain"/>
    <property type="match status" value="1"/>
</dbReference>
<dbReference type="InterPro" id="IPR057326">
    <property type="entry name" value="KR_dom"/>
</dbReference>
<evidence type="ECO:0000313" key="5">
    <source>
        <dbReference type="Proteomes" id="UP001652504"/>
    </source>
</evidence>
<name>A0ABT3A9V3_9ALTE</name>
<dbReference type="NCBIfam" id="NF009466">
    <property type="entry name" value="PRK12826.1-2"/>
    <property type="match status" value="1"/>
</dbReference>
<gene>
    <name evidence="4" type="primary">fabG</name>
    <name evidence="4" type="ORF">OE749_12195</name>
</gene>
<dbReference type="EMBL" id="JAOWKX010000006">
    <property type="protein sequence ID" value="MCV2885456.1"/>
    <property type="molecule type" value="Genomic_DNA"/>
</dbReference>
<comment type="similarity">
    <text evidence="1">Belongs to the short-chain dehydrogenases/reductases (SDR) family.</text>
</comment>
<keyword evidence="5" id="KW-1185">Reference proteome</keyword>